<proteinExistence type="predicted"/>
<name>A0A1G9LQB0_9SPHI</name>
<gene>
    <name evidence="2" type="ORF">SAMN05421813_10139</name>
</gene>
<protein>
    <submittedName>
        <fullName evidence="2">Nitrous oxidase accessory protein</fullName>
    </submittedName>
</protein>
<evidence type="ECO:0000259" key="1">
    <source>
        <dbReference type="SMART" id="SM00722"/>
    </source>
</evidence>
<accession>A0A1G9LQB0</accession>
<dbReference type="InterPro" id="IPR026464">
    <property type="entry name" value="NosD_copper_fam"/>
</dbReference>
<evidence type="ECO:0000313" key="2">
    <source>
        <dbReference type="EMBL" id="SDL63957.1"/>
    </source>
</evidence>
<dbReference type="SMART" id="SM00722">
    <property type="entry name" value="CASH"/>
    <property type="match status" value="1"/>
</dbReference>
<dbReference type="NCBIfam" id="TIGR03804">
    <property type="entry name" value="para_beta_helix"/>
    <property type="match status" value="1"/>
</dbReference>
<dbReference type="Pfam" id="PF05048">
    <property type="entry name" value="NosD"/>
    <property type="match status" value="1"/>
</dbReference>
<dbReference type="InterPro" id="IPR006626">
    <property type="entry name" value="PbH1"/>
</dbReference>
<dbReference type="Gene3D" id="2.160.20.10">
    <property type="entry name" value="Single-stranded right-handed beta-helix, Pectin lyase-like"/>
    <property type="match status" value="2"/>
</dbReference>
<dbReference type="InterPro" id="IPR011050">
    <property type="entry name" value="Pectin_lyase_fold/virulence"/>
</dbReference>
<dbReference type="NCBIfam" id="TIGR04247">
    <property type="entry name" value="NosD_copper_fam"/>
    <property type="match status" value="1"/>
</dbReference>
<dbReference type="OrthoDB" id="9767990at2"/>
<keyword evidence="3" id="KW-1185">Reference proteome</keyword>
<dbReference type="SMART" id="SM00710">
    <property type="entry name" value="PbH1"/>
    <property type="match status" value="10"/>
</dbReference>
<dbReference type="InterPro" id="IPR007742">
    <property type="entry name" value="NosD_dom"/>
</dbReference>
<dbReference type="EMBL" id="FNHH01000001">
    <property type="protein sequence ID" value="SDL63957.1"/>
    <property type="molecule type" value="Genomic_DNA"/>
</dbReference>
<dbReference type="RefSeq" id="WP_090697347.1">
    <property type="nucleotide sequence ID" value="NZ_FNHH01000001.1"/>
</dbReference>
<organism evidence="2 3">
    <name type="scientific">Daejeonella rubra</name>
    <dbReference type="NCBI Taxonomy" id="990371"/>
    <lineage>
        <taxon>Bacteria</taxon>
        <taxon>Pseudomonadati</taxon>
        <taxon>Bacteroidota</taxon>
        <taxon>Sphingobacteriia</taxon>
        <taxon>Sphingobacteriales</taxon>
        <taxon>Sphingobacteriaceae</taxon>
        <taxon>Daejeonella</taxon>
    </lineage>
</organism>
<dbReference type="InterPro" id="IPR022441">
    <property type="entry name" value="Para_beta_helix_rpt-2"/>
</dbReference>
<evidence type="ECO:0000313" key="3">
    <source>
        <dbReference type="Proteomes" id="UP000199226"/>
    </source>
</evidence>
<dbReference type="InterPro" id="IPR006633">
    <property type="entry name" value="Carb-bd_sugar_hydrolysis-dom"/>
</dbReference>
<dbReference type="AlphaFoldDB" id="A0A1G9LQB0"/>
<dbReference type="SUPFAM" id="SSF51126">
    <property type="entry name" value="Pectin lyase-like"/>
    <property type="match status" value="1"/>
</dbReference>
<dbReference type="Proteomes" id="UP000199226">
    <property type="component" value="Unassembled WGS sequence"/>
</dbReference>
<dbReference type="STRING" id="990371.SAMN05421813_10139"/>
<reference evidence="3" key="1">
    <citation type="submission" date="2016-10" db="EMBL/GenBank/DDBJ databases">
        <authorList>
            <person name="Varghese N."/>
            <person name="Submissions S."/>
        </authorList>
    </citation>
    <scope>NUCLEOTIDE SEQUENCE [LARGE SCALE GENOMIC DNA]</scope>
    <source>
        <strain evidence="3">DSM 24536</strain>
    </source>
</reference>
<dbReference type="InterPro" id="IPR012334">
    <property type="entry name" value="Pectin_lyas_fold"/>
</dbReference>
<sequence length="409" mass="46731">MRYFFFIFFCIFYTDASAENIYAGAKRIHKNIRSAIKAAANGDTVFVDAGFYKEKNLSVDKSIVLKGIGYPVLDGERRYEIISVKANDVVVDGFRLIHSGISSLEDLSGIKVYDSQNVVIRNNILEDTFFGIYIQNGLNCTIENNTLKAISIEEQQSGNGIHCWKGDSLRVIGNKISGHRDGIYFEFVKNSVIWRNISKNNLRYGLHFMFSNDDMYVNNVFRNNGSGVSVMYSNRIKMFSNYFEENWGDAAHGILLKEISDGYMEGNYFTKNTSAIYMEGANRIHMKRNVFENNGWALKIQASCMDVVLEYNNFIGNTFDVGTNGSLVLNRFTNNYWDKYEGYDLNKDKIGDIPYRPVSMYSMIVEKYPPAMILFRSFITTLLDKTEKILPSLTPENLKDSAPMMNKAF</sequence>
<feature type="domain" description="Carbohydrate-binding/sugar hydrolysis" evidence="1">
    <location>
        <begin position="39"/>
        <end position="186"/>
    </location>
</feature>